<name>A0ABP9WJY9_9MICO</name>
<sequence length="422" mass="42462">MRAPRGVGGLLSLADAGTASVATFLAGLIALRTLDDDRLALYALVFAAVTALTIAPQYMVYIPQRLHANRHAEPRRTDLRADLRAAAPLWAITAVGVVIAGLPLSGVVDDRAAFAALCGTAAVLTGLSPLQDHVRASLHVVGRHGGAAAVSAVNLATVAVVFTAVLVGGGGAADAGGGGAAGAGVALIALAPFGALVAGNLVSVIVGVRLLRGVALMEDRELVSVPRAMLIASTGFSRHGAGYVTNLLVAALLSPAALAGLEAARVAAQPVLILGTGVASAMMPRAVRAIGAGDHRRAARVMRRMVAVVSGTGAAYALALLPLAPLLAVLFGRPVEAGLASARAGAYALSAAANPFNAYNMAERRYGLALGLTLGSELPALAVLVALLPSLGVFAVPVAGAVSALLRIALNLVVRARRERRQ</sequence>
<feature type="transmembrane region" description="Helical" evidence="6">
    <location>
        <begin position="394"/>
        <end position="414"/>
    </location>
</feature>
<keyword evidence="5 6" id="KW-0472">Membrane</keyword>
<feature type="transmembrane region" description="Helical" evidence="6">
    <location>
        <begin position="185"/>
        <end position="211"/>
    </location>
</feature>
<feature type="transmembrane region" description="Helical" evidence="6">
    <location>
        <begin position="305"/>
        <end position="331"/>
    </location>
</feature>
<keyword evidence="8" id="KW-1185">Reference proteome</keyword>
<evidence type="ECO:0000256" key="6">
    <source>
        <dbReference type="SAM" id="Phobius"/>
    </source>
</evidence>
<evidence type="ECO:0000256" key="2">
    <source>
        <dbReference type="ARBA" id="ARBA00022475"/>
    </source>
</evidence>
<dbReference type="Pfam" id="PF01554">
    <property type="entry name" value="MatE"/>
    <property type="match status" value="1"/>
</dbReference>
<evidence type="ECO:0000313" key="7">
    <source>
        <dbReference type="EMBL" id="GAA5519543.1"/>
    </source>
</evidence>
<feature type="transmembrane region" description="Helical" evidence="6">
    <location>
        <begin position="151"/>
        <end position="173"/>
    </location>
</feature>
<evidence type="ECO:0000256" key="3">
    <source>
        <dbReference type="ARBA" id="ARBA00022692"/>
    </source>
</evidence>
<feature type="transmembrane region" description="Helical" evidence="6">
    <location>
        <begin position="40"/>
        <end position="62"/>
    </location>
</feature>
<dbReference type="PANTHER" id="PTHR30250:SF11">
    <property type="entry name" value="O-ANTIGEN TRANSPORTER-RELATED"/>
    <property type="match status" value="1"/>
</dbReference>
<comment type="subcellular location">
    <subcellularLocation>
        <location evidence="1">Cell membrane</location>
        <topology evidence="1">Multi-pass membrane protein</topology>
    </subcellularLocation>
</comment>
<comment type="caution">
    <text evidence="7">The sequence shown here is derived from an EMBL/GenBank/DDBJ whole genome shotgun (WGS) entry which is preliminary data.</text>
</comment>
<feature type="transmembrane region" description="Helical" evidence="6">
    <location>
        <begin position="368"/>
        <end position="388"/>
    </location>
</feature>
<reference evidence="7 8" key="1">
    <citation type="submission" date="2024-02" db="EMBL/GenBank/DDBJ databases">
        <title>Lysinimicrobium sediminis NBRC 112286.</title>
        <authorList>
            <person name="Ichikawa N."/>
            <person name="Katano-Makiyama Y."/>
            <person name="Hidaka K."/>
        </authorList>
    </citation>
    <scope>NUCLEOTIDE SEQUENCE [LARGE SCALE GENOMIC DNA]</scope>
    <source>
        <strain evidence="7 8">NBRC 112286</strain>
    </source>
</reference>
<dbReference type="EMBL" id="BAABRR010000010">
    <property type="protein sequence ID" value="GAA5519543.1"/>
    <property type="molecule type" value="Genomic_DNA"/>
</dbReference>
<feature type="transmembrane region" description="Helical" evidence="6">
    <location>
        <begin position="12"/>
        <end position="34"/>
    </location>
</feature>
<keyword evidence="3 6" id="KW-0812">Transmembrane</keyword>
<dbReference type="PANTHER" id="PTHR30250">
    <property type="entry name" value="PST FAMILY PREDICTED COLANIC ACID TRANSPORTER"/>
    <property type="match status" value="1"/>
</dbReference>
<keyword evidence="2" id="KW-1003">Cell membrane</keyword>
<dbReference type="RefSeq" id="WP_345379894.1">
    <property type="nucleotide sequence ID" value="NZ_BAABRR010000010.1"/>
</dbReference>
<feature type="transmembrane region" description="Helical" evidence="6">
    <location>
        <begin position="112"/>
        <end position="130"/>
    </location>
</feature>
<protein>
    <recommendedName>
        <fullName evidence="9">Polysaccharide biosynthesis protein</fullName>
    </recommendedName>
</protein>
<evidence type="ECO:0000313" key="8">
    <source>
        <dbReference type="Proteomes" id="UP001426770"/>
    </source>
</evidence>
<proteinExistence type="predicted"/>
<dbReference type="InterPro" id="IPR002528">
    <property type="entry name" value="MATE_fam"/>
</dbReference>
<feature type="transmembrane region" description="Helical" evidence="6">
    <location>
        <begin position="337"/>
        <end position="356"/>
    </location>
</feature>
<organism evidence="7 8">
    <name type="scientific">Demequina sediminis</name>
    <dbReference type="NCBI Taxonomy" id="1930058"/>
    <lineage>
        <taxon>Bacteria</taxon>
        <taxon>Bacillati</taxon>
        <taxon>Actinomycetota</taxon>
        <taxon>Actinomycetes</taxon>
        <taxon>Micrococcales</taxon>
        <taxon>Demequinaceae</taxon>
        <taxon>Demequina</taxon>
    </lineage>
</organism>
<keyword evidence="4 6" id="KW-1133">Transmembrane helix</keyword>
<gene>
    <name evidence="7" type="ORF">Lsed01_01994</name>
</gene>
<evidence type="ECO:0008006" key="9">
    <source>
        <dbReference type="Google" id="ProtNLM"/>
    </source>
</evidence>
<evidence type="ECO:0000256" key="1">
    <source>
        <dbReference type="ARBA" id="ARBA00004651"/>
    </source>
</evidence>
<dbReference type="InterPro" id="IPR050833">
    <property type="entry name" value="Poly_Biosynth_Transport"/>
</dbReference>
<dbReference type="Proteomes" id="UP001426770">
    <property type="component" value="Unassembled WGS sequence"/>
</dbReference>
<evidence type="ECO:0000256" key="5">
    <source>
        <dbReference type="ARBA" id="ARBA00023136"/>
    </source>
</evidence>
<accession>A0ABP9WJY9</accession>
<feature type="transmembrane region" description="Helical" evidence="6">
    <location>
        <begin position="83"/>
        <end position="106"/>
    </location>
</feature>
<evidence type="ECO:0000256" key="4">
    <source>
        <dbReference type="ARBA" id="ARBA00022989"/>
    </source>
</evidence>